<feature type="transmembrane region" description="Helical" evidence="8">
    <location>
        <begin position="153"/>
        <end position="175"/>
    </location>
</feature>
<evidence type="ECO:0000313" key="10">
    <source>
        <dbReference type="Proteomes" id="UP000242444"/>
    </source>
</evidence>
<dbReference type="AlphaFoldDB" id="A0A263D9V8"/>
<feature type="transmembrane region" description="Helical" evidence="8">
    <location>
        <begin position="127"/>
        <end position="147"/>
    </location>
</feature>
<comment type="caution">
    <text evidence="9">The sequence shown here is derived from an EMBL/GenBank/DDBJ whole genome shotgun (WGS) entry which is preliminary data.</text>
</comment>
<name>A0A263D9V8_9PSEU</name>
<evidence type="ECO:0000256" key="1">
    <source>
        <dbReference type="ARBA" id="ARBA00004651"/>
    </source>
</evidence>
<keyword evidence="4 8" id="KW-0812">Transmembrane</keyword>
<evidence type="ECO:0000256" key="2">
    <source>
        <dbReference type="ARBA" id="ARBA00022475"/>
    </source>
</evidence>
<dbReference type="InterPro" id="IPR018584">
    <property type="entry name" value="GT87"/>
</dbReference>
<dbReference type="Pfam" id="PF09594">
    <property type="entry name" value="GT87"/>
    <property type="match status" value="1"/>
</dbReference>
<feature type="transmembrane region" description="Helical" evidence="8">
    <location>
        <begin position="341"/>
        <end position="362"/>
    </location>
</feature>
<feature type="transmembrane region" description="Helical" evidence="8">
    <location>
        <begin position="310"/>
        <end position="329"/>
    </location>
</feature>
<evidence type="ECO:0000313" key="9">
    <source>
        <dbReference type="EMBL" id="OZM75322.1"/>
    </source>
</evidence>
<comment type="similarity">
    <text evidence="7">Belongs to the glycosyltransferase 87 family.</text>
</comment>
<keyword evidence="3" id="KW-0808">Transferase</keyword>
<dbReference type="EMBL" id="NKYE01000001">
    <property type="protein sequence ID" value="OZM75322.1"/>
    <property type="molecule type" value="Genomic_DNA"/>
</dbReference>
<evidence type="ECO:0000256" key="4">
    <source>
        <dbReference type="ARBA" id="ARBA00022692"/>
    </source>
</evidence>
<reference evidence="9 10" key="1">
    <citation type="submission" date="2017-07" db="EMBL/GenBank/DDBJ databases">
        <title>Amycolatopsis antarcticus sp. nov., isolated from the surface of an Antarcticus brown macroalga.</title>
        <authorList>
            <person name="Wang J."/>
            <person name="Leiva S."/>
            <person name="Huang J."/>
            <person name="Huang Y."/>
        </authorList>
    </citation>
    <scope>NUCLEOTIDE SEQUENCE [LARGE SCALE GENOMIC DNA]</scope>
    <source>
        <strain evidence="9 10">AU-G6</strain>
    </source>
</reference>
<sequence length="374" mass="39711">MLVLGTIAWAAAWRIGADSAVYRAGALTLLRGEPLYDLEPLATLPDWVRLPFTYPPAAALLFVPLAAVPEGLAWGVLGAVSVLALAVTIRVCARDSCRWSRWGVVAALTVAALALEPVWKTLFLGQINLILMALVVVDVLVVCAPGRSSRWGGVLVGVAAAVKLTPLIFVAHLLFTGRWRDALRGLGTFVALQGLMFALIPGDVAKYWTQAVSDPERVGSVHWIFNQSLNGLLARLSGGASWAGPAAIGIGAALAVPAVWLVVRLYRRGEALPALLVTAAYGLLLSPVSWSHHWVWAVPLAVWLLGLGRYRLAVAVTAFFLIAVIMFVPNGAEAEFDWGPIAFTLGNAYVLAAAGVLLAAAVRERLRLSAGAPR</sequence>
<feature type="transmembrane region" description="Helical" evidence="8">
    <location>
        <begin position="182"/>
        <end position="200"/>
    </location>
</feature>
<feature type="transmembrane region" description="Helical" evidence="8">
    <location>
        <begin position="270"/>
        <end position="290"/>
    </location>
</feature>
<dbReference type="GO" id="GO:0005886">
    <property type="term" value="C:plasma membrane"/>
    <property type="evidence" value="ECO:0007669"/>
    <property type="project" value="UniProtKB-SubCell"/>
</dbReference>
<keyword evidence="2" id="KW-1003">Cell membrane</keyword>
<proteinExistence type="inferred from homology"/>
<organism evidence="9 10">
    <name type="scientific">Amycolatopsis antarctica</name>
    <dbReference type="NCBI Taxonomy" id="1854586"/>
    <lineage>
        <taxon>Bacteria</taxon>
        <taxon>Bacillati</taxon>
        <taxon>Actinomycetota</taxon>
        <taxon>Actinomycetes</taxon>
        <taxon>Pseudonocardiales</taxon>
        <taxon>Pseudonocardiaceae</taxon>
        <taxon>Amycolatopsis</taxon>
    </lineage>
</organism>
<keyword evidence="5 8" id="KW-1133">Transmembrane helix</keyword>
<gene>
    <name evidence="9" type="ORF">CFN78_02570</name>
</gene>
<evidence type="ECO:0000256" key="5">
    <source>
        <dbReference type="ARBA" id="ARBA00022989"/>
    </source>
</evidence>
<keyword evidence="6 8" id="KW-0472">Membrane</keyword>
<keyword evidence="10" id="KW-1185">Reference proteome</keyword>
<comment type="subcellular location">
    <subcellularLocation>
        <location evidence="1">Cell membrane</location>
        <topology evidence="1">Multi-pass membrane protein</topology>
    </subcellularLocation>
</comment>
<dbReference type="Proteomes" id="UP000242444">
    <property type="component" value="Unassembled WGS sequence"/>
</dbReference>
<evidence type="ECO:0000256" key="7">
    <source>
        <dbReference type="ARBA" id="ARBA00024033"/>
    </source>
</evidence>
<evidence type="ECO:0000256" key="6">
    <source>
        <dbReference type="ARBA" id="ARBA00023136"/>
    </source>
</evidence>
<evidence type="ECO:0008006" key="11">
    <source>
        <dbReference type="Google" id="ProtNLM"/>
    </source>
</evidence>
<evidence type="ECO:0000256" key="3">
    <source>
        <dbReference type="ARBA" id="ARBA00022679"/>
    </source>
</evidence>
<evidence type="ECO:0000256" key="8">
    <source>
        <dbReference type="SAM" id="Phobius"/>
    </source>
</evidence>
<accession>A0A263D9V8</accession>
<feature type="transmembrane region" description="Helical" evidence="8">
    <location>
        <begin position="242"/>
        <end position="263"/>
    </location>
</feature>
<protein>
    <recommendedName>
        <fullName evidence="11">Alpha-1,2-mannosyltransferase</fullName>
    </recommendedName>
</protein>
<dbReference type="OrthoDB" id="9774600at2"/>
<feature type="transmembrane region" description="Helical" evidence="8">
    <location>
        <begin position="72"/>
        <end position="93"/>
    </location>
</feature>
<dbReference type="GO" id="GO:0016758">
    <property type="term" value="F:hexosyltransferase activity"/>
    <property type="evidence" value="ECO:0007669"/>
    <property type="project" value="InterPro"/>
</dbReference>
<dbReference type="InParanoid" id="A0A263D9V8"/>